<feature type="compositionally biased region" description="Polar residues" evidence="1">
    <location>
        <begin position="12"/>
        <end position="24"/>
    </location>
</feature>
<dbReference type="EMBL" id="CP009806">
    <property type="protein sequence ID" value="ATZ47271.1"/>
    <property type="molecule type" value="Genomic_DNA"/>
</dbReference>
<dbReference type="AlphaFoldDB" id="A0A384J9Y5"/>
<evidence type="ECO:0000313" key="3">
    <source>
        <dbReference type="Proteomes" id="UP000001798"/>
    </source>
</evidence>
<reference evidence="2 3" key="1">
    <citation type="journal article" date="2011" name="PLoS Genet.">
        <title>Genomic analysis of the necrotrophic fungal pathogens Sclerotinia sclerotiorum and Botrytis cinerea.</title>
        <authorList>
            <person name="Amselem J."/>
            <person name="Cuomo C.A."/>
            <person name="van Kan J.A."/>
            <person name="Viaud M."/>
            <person name="Benito E.P."/>
            <person name="Couloux A."/>
            <person name="Coutinho P.M."/>
            <person name="de Vries R.P."/>
            <person name="Dyer P.S."/>
            <person name="Fillinger S."/>
            <person name="Fournier E."/>
            <person name="Gout L."/>
            <person name="Hahn M."/>
            <person name="Kohn L."/>
            <person name="Lapalu N."/>
            <person name="Plummer K.M."/>
            <person name="Pradier J.M."/>
            <person name="Quevillon E."/>
            <person name="Sharon A."/>
            <person name="Simon A."/>
            <person name="ten Have A."/>
            <person name="Tudzynski B."/>
            <person name="Tudzynski P."/>
            <person name="Wincker P."/>
            <person name="Andrew M."/>
            <person name="Anthouard V."/>
            <person name="Beever R.E."/>
            <person name="Beffa R."/>
            <person name="Benoit I."/>
            <person name="Bouzid O."/>
            <person name="Brault B."/>
            <person name="Chen Z."/>
            <person name="Choquer M."/>
            <person name="Collemare J."/>
            <person name="Cotton P."/>
            <person name="Danchin E.G."/>
            <person name="Da Silva C."/>
            <person name="Gautier A."/>
            <person name="Giraud C."/>
            <person name="Giraud T."/>
            <person name="Gonzalez C."/>
            <person name="Grossetete S."/>
            <person name="Guldener U."/>
            <person name="Henrissat B."/>
            <person name="Howlett B.J."/>
            <person name="Kodira C."/>
            <person name="Kretschmer M."/>
            <person name="Lappartient A."/>
            <person name="Leroch M."/>
            <person name="Levis C."/>
            <person name="Mauceli E."/>
            <person name="Neuveglise C."/>
            <person name="Oeser B."/>
            <person name="Pearson M."/>
            <person name="Poulain J."/>
            <person name="Poussereau N."/>
            <person name="Quesneville H."/>
            <person name="Rascle C."/>
            <person name="Schumacher J."/>
            <person name="Segurens B."/>
            <person name="Sexton A."/>
            <person name="Silva E."/>
            <person name="Sirven C."/>
            <person name="Soanes D.M."/>
            <person name="Talbot N.J."/>
            <person name="Templeton M."/>
            <person name="Yandava C."/>
            <person name="Yarden O."/>
            <person name="Zeng Q."/>
            <person name="Rollins J.A."/>
            <person name="Lebrun M.H."/>
            <person name="Dickman M."/>
        </authorList>
    </citation>
    <scope>NUCLEOTIDE SEQUENCE [LARGE SCALE GENOMIC DNA]</scope>
    <source>
        <strain evidence="2 3">B05.10</strain>
    </source>
</reference>
<name>A0A384J9Y5_BOTFB</name>
<feature type="compositionally biased region" description="Basic and acidic residues" evidence="1">
    <location>
        <begin position="132"/>
        <end position="141"/>
    </location>
</feature>
<evidence type="ECO:0000313" key="2">
    <source>
        <dbReference type="EMBL" id="ATZ47271.1"/>
    </source>
</evidence>
<keyword evidence="3" id="KW-1185">Reference proteome</keyword>
<feature type="region of interest" description="Disordered" evidence="1">
    <location>
        <begin position="1"/>
        <end position="153"/>
    </location>
</feature>
<evidence type="ECO:0008006" key="4">
    <source>
        <dbReference type="Google" id="ProtNLM"/>
    </source>
</evidence>
<dbReference type="PANTHER" id="PTHR47843">
    <property type="entry name" value="BTB DOMAIN-CONTAINING PROTEIN-RELATED"/>
    <property type="match status" value="1"/>
</dbReference>
<protein>
    <recommendedName>
        <fullName evidence="4">BTB domain-containing protein</fullName>
    </recommendedName>
</protein>
<gene>
    <name evidence="2" type="ORF">BCIN_02g05640</name>
</gene>
<proteinExistence type="predicted"/>
<organism evidence="2 3">
    <name type="scientific">Botryotinia fuckeliana (strain B05.10)</name>
    <name type="common">Noble rot fungus</name>
    <name type="synonym">Botrytis cinerea</name>
    <dbReference type="NCBI Taxonomy" id="332648"/>
    <lineage>
        <taxon>Eukaryota</taxon>
        <taxon>Fungi</taxon>
        <taxon>Dikarya</taxon>
        <taxon>Ascomycota</taxon>
        <taxon>Pezizomycotina</taxon>
        <taxon>Leotiomycetes</taxon>
        <taxon>Helotiales</taxon>
        <taxon>Sclerotiniaceae</taxon>
        <taxon>Botrytis</taxon>
    </lineage>
</organism>
<feature type="compositionally biased region" description="Basic and acidic residues" evidence="1">
    <location>
        <begin position="498"/>
        <end position="507"/>
    </location>
</feature>
<dbReference type="Gene3D" id="3.30.710.10">
    <property type="entry name" value="Potassium Channel Kv1.1, Chain A"/>
    <property type="match status" value="1"/>
</dbReference>
<feature type="region of interest" description="Disordered" evidence="1">
    <location>
        <begin position="498"/>
        <end position="518"/>
    </location>
</feature>
<dbReference type="GeneID" id="5433273"/>
<reference evidence="2 3" key="2">
    <citation type="journal article" date="2012" name="Eukaryot. Cell">
        <title>Genome update of Botrytis cinerea strains B05.10 and T4.</title>
        <authorList>
            <person name="Staats M."/>
            <person name="van Kan J.A."/>
        </authorList>
    </citation>
    <scope>NUCLEOTIDE SEQUENCE [LARGE SCALE GENOMIC DNA]</scope>
    <source>
        <strain evidence="2 3">B05.10</strain>
    </source>
</reference>
<sequence>MAPSKKNERAIAQNSQSSDSTIENSAKRGSAIETHRDGSKQRDDVKDETKAPRKYENTSSVNCDNLAAPEKSSRKQEDAIGEQDSHFENYENCKETDKNIESDYEQTDEEIEGVPTTAKRSTGISHQMPRVITKDEDKAPYKEPTSSNANRTRKEPKLTKFVTFIFKNHSVIVGSEHWSSRLEQWRDDFQDQDLAGVVWDERAEPWKYQTRSKESKQMAADICDFETPSEKAGLLLHCPVEHKEDEWRHNSPLLHCPNDNQEDGSPEKEIVKIYIGPQKLLIRVYKKIVCEKIPYFKKHFNGPSQEAASNFITFPDGDFEAFHDLMWWASNGHLPPWSMCPDGKKVHERMHYCCPVVRIETGFNWGGLYLLANRLCMGNLMDLITDYVVRALDLNQAILLNSDIAGIYEHTPKNCGLRRLACYSFNYDMDRVDPKSLPMYYNMAELIDGLWDDSAALRDGLDGEVVTNTGIWEFPPCEFHDHLDGEICDQKKLVDRESGIRRPEKSRSVPSGIEHFAG</sequence>
<dbReference type="Proteomes" id="UP000001798">
    <property type="component" value="Chromosome 2"/>
</dbReference>
<dbReference type="SUPFAM" id="SSF54695">
    <property type="entry name" value="POZ domain"/>
    <property type="match status" value="1"/>
</dbReference>
<reference evidence="2 3" key="3">
    <citation type="journal article" date="2017" name="Mol. Plant Pathol.">
        <title>A gapless genome sequence of the fungus Botrytis cinerea.</title>
        <authorList>
            <person name="Van Kan J.A."/>
            <person name="Stassen J.H."/>
            <person name="Mosbach A."/>
            <person name="Van Der Lee T.A."/>
            <person name="Faino L."/>
            <person name="Farmer A.D."/>
            <person name="Papasotiriou D.G."/>
            <person name="Zhou S."/>
            <person name="Seidl M.F."/>
            <person name="Cottam E."/>
            <person name="Edel D."/>
            <person name="Hahn M."/>
            <person name="Schwartz D.C."/>
            <person name="Dietrich R.A."/>
            <person name="Widdison S."/>
            <person name="Scalliet G."/>
        </authorList>
    </citation>
    <scope>NUCLEOTIDE SEQUENCE [LARGE SCALE GENOMIC DNA]</scope>
    <source>
        <strain evidence="2 3">B05.10</strain>
    </source>
</reference>
<accession>A0A384J9Y5</accession>
<dbReference type="OrthoDB" id="194443at2759"/>
<dbReference type="InterPro" id="IPR011333">
    <property type="entry name" value="SKP1/BTB/POZ_sf"/>
</dbReference>
<feature type="compositionally biased region" description="Basic and acidic residues" evidence="1">
    <location>
        <begin position="71"/>
        <end position="101"/>
    </location>
</feature>
<feature type="compositionally biased region" description="Basic and acidic residues" evidence="1">
    <location>
        <begin position="33"/>
        <end position="56"/>
    </location>
</feature>
<dbReference type="VEuPathDB" id="FungiDB:Bcin02g05640"/>
<evidence type="ECO:0000256" key="1">
    <source>
        <dbReference type="SAM" id="MobiDB-lite"/>
    </source>
</evidence>
<dbReference type="KEGG" id="bfu:BCIN_02g05640"/>
<dbReference type="RefSeq" id="XP_001552722.1">
    <property type="nucleotide sequence ID" value="XM_001552672.2"/>
</dbReference>
<feature type="compositionally biased region" description="Acidic residues" evidence="1">
    <location>
        <begin position="102"/>
        <end position="112"/>
    </location>
</feature>